<protein>
    <submittedName>
        <fullName evidence="1">Uncharacterized protein</fullName>
    </submittedName>
</protein>
<comment type="caution">
    <text evidence="1">The sequence shown here is derived from an EMBL/GenBank/DDBJ whole genome shotgun (WGS) entry which is preliminary data.</text>
</comment>
<keyword evidence="2" id="KW-1185">Reference proteome</keyword>
<dbReference type="OrthoDB" id="3543113at2759"/>
<dbReference type="Gene3D" id="3.80.10.10">
    <property type="entry name" value="Ribonuclease Inhibitor"/>
    <property type="match status" value="1"/>
</dbReference>
<gene>
    <name evidence="1" type="ORF">DFP72DRAFT_873146</name>
</gene>
<proteinExistence type="predicted"/>
<dbReference type="EMBL" id="JACGCI010000005">
    <property type="protein sequence ID" value="KAF6763684.1"/>
    <property type="molecule type" value="Genomic_DNA"/>
</dbReference>
<dbReference type="InterPro" id="IPR032675">
    <property type="entry name" value="LRR_dom_sf"/>
</dbReference>
<evidence type="ECO:0000313" key="2">
    <source>
        <dbReference type="Proteomes" id="UP000521943"/>
    </source>
</evidence>
<sequence length="541" mass="60764">MHQALQIAEIVQSVFEDLRQEDVLPMAMTCRTFLEPGLNRHWRKLSSLAQILACLPNDAFQSILSPQDPLGSTKVYIVTLLRALTAADLERYRSQYSHRIRILDLNRKGQSLTMFSVAAFQALQLVTNRLPGALSPKLKHFVWPDCSTEWLIGEDLHSVFLSSCVSLFLTKSVECFEIRSYSDDDTPVGIMSLNHALDNLDPSILKALSLDGDEMHPVVRSSIETVRWHQLEQVEIRGDAGVLPMLGCLPSLSRLRLYEYELEEQALPASDASRPKSSFSTIPHSSFPCLTNFHLSASGTPAGVLDVLRCFPQGNAIKELQLSGYESSFPTAGALFNTLRSHMNLSNLQSLTWTEKPSYGMVRCQRDPSSSEFDANPAIDISPLFSFKHLKSLDISINENICLTRAEASQIPICWPEIRDLKLWCHSWRDVAVIDHTEILSILRGCPGLKSLALRFDASTITGDELGPTTSAFRLHSLLLDGDIPISSPSRVLQFLQTVFSTQHLILKFVEGGLQNRETLLFQQRWKLVEERWIDACEDRV</sequence>
<organism evidence="1 2">
    <name type="scientific">Ephemerocybe angulata</name>
    <dbReference type="NCBI Taxonomy" id="980116"/>
    <lineage>
        <taxon>Eukaryota</taxon>
        <taxon>Fungi</taxon>
        <taxon>Dikarya</taxon>
        <taxon>Basidiomycota</taxon>
        <taxon>Agaricomycotina</taxon>
        <taxon>Agaricomycetes</taxon>
        <taxon>Agaricomycetidae</taxon>
        <taxon>Agaricales</taxon>
        <taxon>Agaricineae</taxon>
        <taxon>Psathyrellaceae</taxon>
        <taxon>Ephemerocybe</taxon>
    </lineage>
</organism>
<evidence type="ECO:0000313" key="1">
    <source>
        <dbReference type="EMBL" id="KAF6763684.1"/>
    </source>
</evidence>
<dbReference type="SUPFAM" id="SSF52047">
    <property type="entry name" value="RNI-like"/>
    <property type="match status" value="1"/>
</dbReference>
<name>A0A8H6MF91_9AGAR</name>
<reference evidence="1 2" key="1">
    <citation type="submission" date="2020-07" db="EMBL/GenBank/DDBJ databases">
        <title>Comparative genomics of pyrophilous fungi reveals a link between fire events and developmental genes.</title>
        <authorList>
            <consortium name="DOE Joint Genome Institute"/>
            <person name="Steindorff A.S."/>
            <person name="Carver A."/>
            <person name="Calhoun S."/>
            <person name="Stillman K."/>
            <person name="Liu H."/>
            <person name="Lipzen A."/>
            <person name="Pangilinan J."/>
            <person name="Labutti K."/>
            <person name="Bruns T.D."/>
            <person name="Grigoriev I.V."/>
        </authorList>
    </citation>
    <scope>NUCLEOTIDE SEQUENCE [LARGE SCALE GENOMIC DNA]</scope>
    <source>
        <strain evidence="1 2">CBS 144469</strain>
    </source>
</reference>
<dbReference type="AlphaFoldDB" id="A0A8H6MF91"/>
<dbReference type="Proteomes" id="UP000521943">
    <property type="component" value="Unassembled WGS sequence"/>
</dbReference>
<accession>A0A8H6MF91</accession>